<name>A0ABD0PZ35_CIRMR</name>
<protein>
    <submittedName>
        <fullName evidence="2">Uncharacterized protein</fullName>
    </submittedName>
</protein>
<keyword evidence="3" id="KW-1185">Reference proteome</keyword>
<dbReference type="AlphaFoldDB" id="A0ABD0PZ35"/>
<proteinExistence type="predicted"/>
<sequence length="67" mass="7142">FEWEDDFPLLPLPTSSKGSPPDITTNQSLSSGSAKPVAQVSRFTVSPSNVSRFSITHVSDSDMDSVG</sequence>
<dbReference type="Proteomes" id="UP001529510">
    <property type="component" value="Unassembled WGS sequence"/>
</dbReference>
<feature type="region of interest" description="Disordered" evidence="1">
    <location>
        <begin position="1"/>
        <end position="41"/>
    </location>
</feature>
<accession>A0ABD0PZ35</accession>
<dbReference type="PANTHER" id="PTHR24417:SF0">
    <property type="entry name" value="SERINE_THREONINE-PROTEIN KINASE LMTK1"/>
    <property type="match status" value="1"/>
</dbReference>
<reference evidence="2 3" key="1">
    <citation type="submission" date="2024-05" db="EMBL/GenBank/DDBJ databases">
        <title>Genome sequencing and assembly of Indian major carp, Cirrhinus mrigala (Hamilton, 1822).</title>
        <authorList>
            <person name="Mohindra V."/>
            <person name="Chowdhury L.M."/>
            <person name="Lal K."/>
            <person name="Jena J.K."/>
        </authorList>
    </citation>
    <scope>NUCLEOTIDE SEQUENCE [LARGE SCALE GENOMIC DNA]</scope>
    <source>
        <strain evidence="2">CM1030</strain>
        <tissue evidence="2">Blood</tissue>
    </source>
</reference>
<evidence type="ECO:0000313" key="2">
    <source>
        <dbReference type="EMBL" id="KAL0179182.1"/>
    </source>
</evidence>
<dbReference type="PANTHER" id="PTHR24417">
    <property type="entry name" value="SERINE/THREONINE-PROTEIN KINASE LMTK1"/>
    <property type="match status" value="1"/>
</dbReference>
<organism evidence="2 3">
    <name type="scientific">Cirrhinus mrigala</name>
    <name type="common">Mrigala</name>
    <dbReference type="NCBI Taxonomy" id="683832"/>
    <lineage>
        <taxon>Eukaryota</taxon>
        <taxon>Metazoa</taxon>
        <taxon>Chordata</taxon>
        <taxon>Craniata</taxon>
        <taxon>Vertebrata</taxon>
        <taxon>Euteleostomi</taxon>
        <taxon>Actinopterygii</taxon>
        <taxon>Neopterygii</taxon>
        <taxon>Teleostei</taxon>
        <taxon>Ostariophysi</taxon>
        <taxon>Cypriniformes</taxon>
        <taxon>Cyprinidae</taxon>
        <taxon>Labeoninae</taxon>
        <taxon>Labeonini</taxon>
        <taxon>Cirrhinus</taxon>
    </lineage>
</organism>
<feature type="non-terminal residue" evidence="2">
    <location>
        <position position="1"/>
    </location>
</feature>
<gene>
    <name evidence="2" type="ORF">M9458_024624</name>
</gene>
<feature type="compositionally biased region" description="Polar residues" evidence="1">
    <location>
        <begin position="13"/>
        <end position="33"/>
    </location>
</feature>
<evidence type="ECO:0000256" key="1">
    <source>
        <dbReference type="SAM" id="MobiDB-lite"/>
    </source>
</evidence>
<dbReference type="EMBL" id="JAMKFB020000012">
    <property type="protein sequence ID" value="KAL0179182.1"/>
    <property type="molecule type" value="Genomic_DNA"/>
</dbReference>
<comment type="caution">
    <text evidence="2">The sequence shown here is derived from an EMBL/GenBank/DDBJ whole genome shotgun (WGS) entry which is preliminary data.</text>
</comment>
<evidence type="ECO:0000313" key="3">
    <source>
        <dbReference type="Proteomes" id="UP001529510"/>
    </source>
</evidence>
<feature type="non-terminal residue" evidence="2">
    <location>
        <position position="67"/>
    </location>
</feature>